<protein>
    <submittedName>
        <fullName evidence="1">Uncharacterized protein</fullName>
    </submittedName>
</protein>
<gene>
    <name evidence="1" type="ORF">PC117_g5768</name>
</gene>
<dbReference type="AlphaFoldDB" id="A0A8T1EAC7"/>
<sequence>MLAVGIPSRARQFTVQFTSFVMTLALSSPPLLEPFLSFSRTCPSRRLLLGQAVTSLSFSLRRFSLFR</sequence>
<reference evidence="1" key="1">
    <citation type="submission" date="2018-10" db="EMBL/GenBank/DDBJ databases">
        <title>Effector identification in a new, highly contiguous assembly of the strawberry crown rot pathogen Phytophthora cactorum.</title>
        <authorList>
            <person name="Armitage A.D."/>
            <person name="Nellist C.F."/>
            <person name="Bates H."/>
            <person name="Vickerstaff R.J."/>
            <person name="Harrison R.J."/>
        </authorList>
    </citation>
    <scope>NUCLEOTIDE SEQUENCE</scope>
    <source>
        <strain evidence="1">4040</strain>
    </source>
</reference>
<evidence type="ECO:0000313" key="2">
    <source>
        <dbReference type="Proteomes" id="UP000736787"/>
    </source>
</evidence>
<proteinExistence type="predicted"/>
<evidence type="ECO:0000313" key="1">
    <source>
        <dbReference type="EMBL" id="KAG2948762.1"/>
    </source>
</evidence>
<organism evidence="1 2">
    <name type="scientific">Phytophthora cactorum</name>
    <dbReference type="NCBI Taxonomy" id="29920"/>
    <lineage>
        <taxon>Eukaryota</taxon>
        <taxon>Sar</taxon>
        <taxon>Stramenopiles</taxon>
        <taxon>Oomycota</taxon>
        <taxon>Peronosporomycetes</taxon>
        <taxon>Peronosporales</taxon>
        <taxon>Peronosporaceae</taxon>
        <taxon>Phytophthora</taxon>
    </lineage>
</organism>
<dbReference type="Proteomes" id="UP000736787">
    <property type="component" value="Unassembled WGS sequence"/>
</dbReference>
<comment type="caution">
    <text evidence="1">The sequence shown here is derived from an EMBL/GenBank/DDBJ whole genome shotgun (WGS) entry which is preliminary data.</text>
</comment>
<dbReference type="EMBL" id="RCMK01000104">
    <property type="protein sequence ID" value="KAG2948762.1"/>
    <property type="molecule type" value="Genomic_DNA"/>
</dbReference>
<accession>A0A8T1EAC7</accession>
<name>A0A8T1EAC7_9STRA</name>